<evidence type="ECO:0000256" key="6">
    <source>
        <dbReference type="ARBA" id="ARBA00022989"/>
    </source>
</evidence>
<gene>
    <name evidence="11" type="ORF">LCGC14_0123960</name>
</gene>
<dbReference type="InterPro" id="IPR036318">
    <property type="entry name" value="FAD-bd_PCMH-like_sf"/>
</dbReference>
<dbReference type="EMBL" id="LAZR01000039">
    <property type="protein sequence ID" value="KKO00623.1"/>
    <property type="molecule type" value="Genomic_DNA"/>
</dbReference>
<comment type="similarity">
    <text evidence="2">Belongs to the UPF0053 family.</text>
</comment>
<keyword evidence="8 9" id="KW-0472">Membrane</keyword>
<dbReference type="InterPro" id="IPR000644">
    <property type="entry name" value="CBS_dom"/>
</dbReference>
<dbReference type="Pfam" id="PF00571">
    <property type="entry name" value="CBS"/>
    <property type="match status" value="2"/>
</dbReference>
<evidence type="ECO:0000256" key="2">
    <source>
        <dbReference type="ARBA" id="ARBA00006337"/>
    </source>
</evidence>
<dbReference type="SUPFAM" id="SSF54631">
    <property type="entry name" value="CBS-domain pair"/>
    <property type="match status" value="1"/>
</dbReference>
<dbReference type="InterPro" id="IPR044751">
    <property type="entry name" value="Ion_transp-like_CBS"/>
</dbReference>
<evidence type="ECO:0000256" key="7">
    <source>
        <dbReference type="ARBA" id="ARBA00023122"/>
    </source>
</evidence>
<dbReference type="PANTHER" id="PTHR22777">
    <property type="entry name" value="HEMOLYSIN-RELATED"/>
    <property type="match status" value="1"/>
</dbReference>
<dbReference type="Gene3D" id="3.10.580.10">
    <property type="entry name" value="CBS-domain"/>
    <property type="match status" value="1"/>
</dbReference>
<evidence type="ECO:0000256" key="8">
    <source>
        <dbReference type="ARBA" id="ARBA00023136"/>
    </source>
</evidence>
<evidence type="ECO:0000313" key="11">
    <source>
        <dbReference type="EMBL" id="KKO00623.1"/>
    </source>
</evidence>
<protein>
    <recommendedName>
        <fullName evidence="10">CBS domain-containing protein</fullName>
    </recommendedName>
</protein>
<dbReference type="SUPFAM" id="SSF56176">
    <property type="entry name" value="FAD-binding/transporter-associated domain-like"/>
    <property type="match status" value="1"/>
</dbReference>
<evidence type="ECO:0000256" key="1">
    <source>
        <dbReference type="ARBA" id="ARBA00004651"/>
    </source>
</evidence>
<feature type="transmembrane region" description="Helical" evidence="9">
    <location>
        <begin position="87"/>
        <end position="112"/>
    </location>
</feature>
<name>A0A0F9VL67_9ZZZZ</name>
<dbReference type="PANTHER" id="PTHR22777:SF32">
    <property type="entry name" value="UPF0053 INNER MEMBRANE PROTEIN YFJD"/>
    <property type="match status" value="1"/>
</dbReference>
<feature type="domain" description="CBS" evidence="10">
    <location>
        <begin position="205"/>
        <end position="266"/>
    </location>
</feature>
<dbReference type="InterPro" id="IPR016169">
    <property type="entry name" value="FAD-bd_PCMH_sub2"/>
</dbReference>
<keyword evidence="4 9" id="KW-0812">Transmembrane</keyword>
<comment type="subcellular location">
    <subcellularLocation>
        <location evidence="1">Cell membrane</location>
        <topology evidence="1">Multi-pass membrane protein</topology>
    </subcellularLocation>
</comment>
<dbReference type="SMART" id="SM01091">
    <property type="entry name" value="CorC_HlyC"/>
    <property type="match status" value="1"/>
</dbReference>
<evidence type="ECO:0000256" key="9">
    <source>
        <dbReference type="SAM" id="Phobius"/>
    </source>
</evidence>
<dbReference type="InterPro" id="IPR002550">
    <property type="entry name" value="CNNM"/>
</dbReference>
<dbReference type="InterPro" id="IPR005170">
    <property type="entry name" value="Transptr-assoc_dom"/>
</dbReference>
<keyword evidence="3" id="KW-1003">Cell membrane</keyword>
<dbReference type="GO" id="GO:0005886">
    <property type="term" value="C:plasma membrane"/>
    <property type="evidence" value="ECO:0007669"/>
    <property type="project" value="UniProtKB-SubCell"/>
</dbReference>
<dbReference type="Pfam" id="PF03471">
    <property type="entry name" value="CorC_HlyC"/>
    <property type="match status" value="1"/>
</dbReference>
<organism evidence="11">
    <name type="scientific">marine sediment metagenome</name>
    <dbReference type="NCBI Taxonomy" id="412755"/>
    <lineage>
        <taxon>unclassified sequences</taxon>
        <taxon>metagenomes</taxon>
        <taxon>ecological metagenomes</taxon>
    </lineage>
</organism>
<sequence>MYPLIWVVVTTALSCYFTLAGRVLSAYQRVELEQAFRGDKGKRRLELLERHLDALRWTVGLLGPLAYLGIGIALVEAFGLRHEATAGAVVGAAAVWLGLVIVFGVAVPLAWARSAGERVLAVTLRFPLLLRWLLWPVLWVVWAVTLLVLRLCGFHESAEENDEAAKQEILHAATEGQAEGAVDAEEVEMIESVMELDETHADEIMTPRTDIFALPVETSFRDVCREITEAGHTRVPIYQGDLDNIIGILYAKDLLQYLVGEQPTDLRTIMRKPFFVPESKVLDDLLTEFKSRKFHIAVVLDEYGGTAGLVTIEDILEEIVGEIDDEYDKPEGESITLIDARTAEIDGRVYIDDLNDVLKLRIPEDEDYDTAAGLVISEMGHIPVVEETIDAYGAHFTVLAADERKIMRLRVEVLDEGQGQKKARRLPAV</sequence>
<dbReference type="InterPro" id="IPR046342">
    <property type="entry name" value="CBS_dom_sf"/>
</dbReference>
<evidence type="ECO:0000259" key="10">
    <source>
        <dbReference type="PROSITE" id="PS51371"/>
    </source>
</evidence>
<comment type="caution">
    <text evidence="11">The sequence shown here is derived from an EMBL/GenBank/DDBJ whole genome shotgun (WGS) entry which is preliminary data.</text>
</comment>
<dbReference type="AlphaFoldDB" id="A0A0F9VL67"/>
<feature type="transmembrane region" description="Helical" evidence="9">
    <location>
        <begin position="54"/>
        <end position="75"/>
    </location>
</feature>
<keyword evidence="5" id="KW-0677">Repeat</keyword>
<evidence type="ECO:0000256" key="5">
    <source>
        <dbReference type="ARBA" id="ARBA00022737"/>
    </source>
</evidence>
<dbReference type="Gene3D" id="3.30.465.10">
    <property type="match status" value="1"/>
</dbReference>
<reference evidence="11" key="1">
    <citation type="journal article" date="2015" name="Nature">
        <title>Complex archaea that bridge the gap between prokaryotes and eukaryotes.</title>
        <authorList>
            <person name="Spang A."/>
            <person name="Saw J.H."/>
            <person name="Jorgensen S.L."/>
            <person name="Zaremba-Niedzwiedzka K."/>
            <person name="Martijn J."/>
            <person name="Lind A.E."/>
            <person name="van Eijk R."/>
            <person name="Schleper C."/>
            <person name="Guy L."/>
            <person name="Ettema T.J."/>
        </authorList>
    </citation>
    <scope>NUCLEOTIDE SEQUENCE</scope>
</reference>
<keyword evidence="6 9" id="KW-1133">Transmembrane helix</keyword>
<dbReference type="SMART" id="SM00116">
    <property type="entry name" value="CBS"/>
    <property type="match status" value="2"/>
</dbReference>
<dbReference type="Pfam" id="PF01595">
    <property type="entry name" value="CNNM"/>
    <property type="match status" value="1"/>
</dbReference>
<evidence type="ECO:0000256" key="3">
    <source>
        <dbReference type="ARBA" id="ARBA00022475"/>
    </source>
</evidence>
<dbReference type="FunFam" id="3.10.580.10:FF:000002">
    <property type="entry name" value="Magnesium/cobalt efflux protein CorC"/>
    <property type="match status" value="1"/>
</dbReference>
<accession>A0A0F9VL67</accession>
<evidence type="ECO:0000256" key="4">
    <source>
        <dbReference type="ARBA" id="ARBA00022692"/>
    </source>
</evidence>
<keyword evidence="7" id="KW-0129">CBS domain</keyword>
<dbReference type="CDD" id="cd04590">
    <property type="entry name" value="CBS_pair_CorC_HlyC_assoc"/>
    <property type="match status" value="1"/>
</dbReference>
<feature type="domain" description="CBS" evidence="10">
    <location>
        <begin position="269"/>
        <end position="326"/>
    </location>
</feature>
<proteinExistence type="inferred from homology"/>
<dbReference type="GO" id="GO:0050660">
    <property type="term" value="F:flavin adenine dinucleotide binding"/>
    <property type="evidence" value="ECO:0007669"/>
    <property type="project" value="InterPro"/>
</dbReference>
<feature type="transmembrane region" description="Helical" evidence="9">
    <location>
        <begin position="132"/>
        <end position="152"/>
    </location>
</feature>
<dbReference type="PROSITE" id="PS51371">
    <property type="entry name" value="CBS"/>
    <property type="match status" value="2"/>
</dbReference>